<dbReference type="CDD" id="cd02696">
    <property type="entry name" value="MurNAc-LAA"/>
    <property type="match status" value="1"/>
</dbReference>
<reference evidence="3" key="1">
    <citation type="submission" date="2018-05" db="EMBL/GenBank/DDBJ databases">
        <authorList>
            <person name="Lanie J.A."/>
            <person name="Ng W.-L."/>
            <person name="Kazmierczak K.M."/>
            <person name="Andrzejewski T.M."/>
            <person name="Davidsen T.M."/>
            <person name="Wayne K.J."/>
            <person name="Tettelin H."/>
            <person name="Glass J.I."/>
            <person name="Rusch D."/>
            <person name="Podicherti R."/>
            <person name="Tsui H.-C.T."/>
            <person name="Winkler M.E."/>
        </authorList>
    </citation>
    <scope>NUCLEOTIDE SEQUENCE</scope>
</reference>
<dbReference type="InterPro" id="IPR002508">
    <property type="entry name" value="MurNAc-LAA_cat"/>
</dbReference>
<dbReference type="InterPro" id="IPR050695">
    <property type="entry name" value="N-acetylmuramoyl_amidase_3"/>
</dbReference>
<evidence type="ECO:0000256" key="1">
    <source>
        <dbReference type="ARBA" id="ARBA00022801"/>
    </source>
</evidence>
<sequence length="417" mass="45543">MTLGGPAPGSAQTDDSLVVHGPDDASLSLPVGRLRGYSTVPHEALLQLGWAVEVDPSGLRAQLGRGGPLVEFSLDSPLFRWDDQLFQMVSEPFSGGGSIQIPLQFVADFLPILAGEAYSFSPDERALEVLDASLWPGNRDETRRLEATRGGIAIQSGFADGSDPDREEARDLQERVVVIDPGHGGSDPGATGSGGRREKDIALAIGRYLEAELRGDEDIEVYMTRDRDSWIDLWERGPRATEWKGSHSGVFISIHANSSPSSAIRGFETYFLSEARTEHERRVEAIENAPLLRQADSNDGDVEVLDLTFIQRDLEKFNHGHWSNLLAEGIQAEIEDVHPGPNRGVKQAGFAVLTNVLMPAVLVEVGFISNRAEERILSQGEFQREIAVALAQGVRGFLERYPPGQGSTVQDEGLRKE</sequence>
<dbReference type="PANTHER" id="PTHR30404">
    <property type="entry name" value="N-ACETYLMURAMOYL-L-ALANINE AMIDASE"/>
    <property type="match status" value="1"/>
</dbReference>
<evidence type="ECO:0000313" key="3">
    <source>
        <dbReference type="EMBL" id="SUZ84779.1"/>
    </source>
</evidence>
<evidence type="ECO:0000259" key="2">
    <source>
        <dbReference type="SMART" id="SM00646"/>
    </source>
</evidence>
<dbReference type="GO" id="GO:0008745">
    <property type="term" value="F:N-acetylmuramoyl-L-alanine amidase activity"/>
    <property type="evidence" value="ECO:0007669"/>
    <property type="project" value="InterPro"/>
</dbReference>
<protein>
    <recommendedName>
        <fullName evidence="2">MurNAc-LAA domain-containing protein</fullName>
    </recommendedName>
</protein>
<feature type="domain" description="MurNAc-LAA" evidence="2">
    <location>
        <begin position="240"/>
        <end position="395"/>
    </location>
</feature>
<dbReference type="PANTHER" id="PTHR30404:SF0">
    <property type="entry name" value="N-ACETYLMURAMOYL-L-ALANINE AMIDASE AMIC"/>
    <property type="match status" value="1"/>
</dbReference>
<dbReference type="Pfam" id="PF01520">
    <property type="entry name" value="Amidase_3"/>
    <property type="match status" value="1"/>
</dbReference>
<organism evidence="3">
    <name type="scientific">marine metagenome</name>
    <dbReference type="NCBI Taxonomy" id="408172"/>
    <lineage>
        <taxon>unclassified sequences</taxon>
        <taxon>metagenomes</taxon>
        <taxon>ecological metagenomes</taxon>
    </lineage>
</organism>
<dbReference type="AlphaFoldDB" id="A0A381R1P5"/>
<keyword evidence="1" id="KW-0378">Hydrolase</keyword>
<proteinExistence type="predicted"/>
<gene>
    <name evidence="3" type="ORF">METZ01_LOCUS37633</name>
</gene>
<name>A0A381R1P5_9ZZZZ</name>
<dbReference type="Gene3D" id="3.40.630.40">
    <property type="entry name" value="Zn-dependent exopeptidases"/>
    <property type="match status" value="1"/>
</dbReference>
<dbReference type="FunFam" id="3.40.630.40:FF:000005">
    <property type="entry name" value="N-acetylmuramoyl-L-alanine amidase (AmiA)"/>
    <property type="match status" value="1"/>
</dbReference>
<accession>A0A381R1P5</accession>
<dbReference type="GO" id="GO:0009253">
    <property type="term" value="P:peptidoglycan catabolic process"/>
    <property type="evidence" value="ECO:0007669"/>
    <property type="project" value="InterPro"/>
</dbReference>
<dbReference type="SMART" id="SM00646">
    <property type="entry name" value="Ami_3"/>
    <property type="match status" value="1"/>
</dbReference>
<dbReference type="EMBL" id="UINC01001605">
    <property type="protein sequence ID" value="SUZ84779.1"/>
    <property type="molecule type" value="Genomic_DNA"/>
</dbReference>
<dbReference type="GO" id="GO:0030288">
    <property type="term" value="C:outer membrane-bounded periplasmic space"/>
    <property type="evidence" value="ECO:0007669"/>
    <property type="project" value="TreeGrafter"/>
</dbReference>
<dbReference type="SUPFAM" id="SSF53187">
    <property type="entry name" value="Zn-dependent exopeptidases"/>
    <property type="match status" value="1"/>
</dbReference>